<gene>
    <name evidence="2" type="ORF">LY79DRAFT_146651</name>
</gene>
<protein>
    <submittedName>
        <fullName evidence="2">Uncharacterized protein</fullName>
    </submittedName>
</protein>
<feature type="region of interest" description="Disordered" evidence="1">
    <location>
        <begin position="155"/>
        <end position="174"/>
    </location>
</feature>
<dbReference type="RefSeq" id="XP_060420245.1">
    <property type="nucleotide sequence ID" value="XM_060551015.1"/>
</dbReference>
<feature type="region of interest" description="Disordered" evidence="1">
    <location>
        <begin position="130"/>
        <end position="149"/>
    </location>
</feature>
<keyword evidence="3" id="KW-1185">Reference proteome</keyword>
<evidence type="ECO:0000313" key="2">
    <source>
        <dbReference type="EMBL" id="KAK1599656.1"/>
    </source>
</evidence>
<evidence type="ECO:0000313" key="3">
    <source>
        <dbReference type="Proteomes" id="UP001230504"/>
    </source>
</evidence>
<evidence type="ECO:0000256" key="1">
    <source>
        <dbReference type="SAM" id="MobiDB-lite"/>
    </source>
</evidence>
<name>A0AAD8QBR9_9PEZI</name>
<dbReference type="AlphaFoldDB" id="A0AAD8QBR9"/>
<comment type="caution">
    <text evidence="2">The sequence shown here is derived from an EMBL/GenBank/DDBJ whole genome shotgun (WGS) entry which is preliminary data.</text>
</comment>
<dbReference type="GeneID" id="85435255"/>
<reference evidence="2" key="1">
    <citation type="submission" date="2021-06" db="EMBL/GenBank/DDBJ databases">
        <title>Comparative genomics, transcriptomics and evolutionary studies reveal genomic signatures of adaptation to plant cell wall in hemibiotrophic fungi.</title>
        <authorList>
            <consortium name="DOE Joint Genome Institute"/>
            <person name="Baroncelli R."/>
            <person name="Diaz J.F."/>
            <person name="Benocci T."/>
            <person name="Peng M."/>
            <person name="Battaglia E."/>
            <person name="Haridas S."/>
            <person name="Andreopoulos W."/>
            <person name="Labutti K."/>
            <person name="Pangilinan J."/>
            <person name="Floch G.L."/>
            <person name="Makela M.R."/>
            <person name="Henrissat B."/>
            <person name="Grigoriev I.V."/>
            <person name="Crouch J.A."/>
            <person name="De Vries R.P."/>
            <person name="Sukno S.A."/>
            <person name="Thon M.R."/>
        </authorList>
    </citation>
    <scope>NUCLEOTIDE SEQUENCE</scope>
    <source>
        <strain evidence="2">CBS 125086</strain>
    </source>
</reference>
<sequence>MGRKLQEQMTDSGRLGYTVRTCFVAYVSSRTKAWVPPAGKEASGCRGGPIWDDERRVVELHRPLRTRERDESGALLGRLVVRWSYREVLVSGPGGLLSAMLDWLFRYYRLYAAISMSQSKKSMGRTLEWQAGPPKHVTNGALTQKQEERTRRRWWGRGHQHGRRGGKWKCRRKD</sequence>
<organism evidence="2 3">
    <name type="scientific">Colletotrichum navitas</name>
    <dbReference type="NCBI Taxonomy" id="681940"/>
    <lineage>
        <taxon>Eukaryota</taxon>
        <taxon>Fungi</taxon>
        <taxon>Dikarya</taxon>
        <taxon>Ascomycota</taxon>
        <taxon>Pezizomycotina</taxon>
        <taxon>Sordariomycetes</taxon>
        <taxon>Hypocreomycetidae</taxon>
        <taxon>Glomerellales</taxon>
        <taxon>Glomerellaceae</taxon>
        <taxon>Colletotrichum</taxon>
        <taxon>Colletotrichum graminicola species complex</taxon>
    </lineage>
</organism>
<proteinExistence type="predicted"/>
<dbReference type="EMBL" id="JAHLJV010000002">
    <property type="protein sequence ID" value="KAK1599656.1"/>
    <property type="molecule type" value="Genomic_DNA"/>
</dbReference>
<dbReference type="Proteomes" id="UP001230504">
    <property type="component" value="Unassembled WGS sequence"/>
</dbReference>
<accession>A0AAD8QBR9</accession>